<name>A0A1F7WZ53_9BACT</name>
<comment type="caution">
    <text evidence="1">The sequence shown here is derived from an EMBL/GenBank/DDBJ whole genome shotgun (WGS) entry which is preliminary data.</text>
</comment>
<dbReference type="AlphaFoldDB" id="A0A1F7WZ53"/>
<evidence type="ECO:0000313" key="1">
    <source>
        <dbReference type="EMBL" id="OGM08124.1"/>
    </source>
</evidence>
<organism evidence="1 2">
    <name type="scientific">Candidatus Wallbacteria bacterium GWC2_49_35</name>
    <dbReference type="NCBI Taxonomy" id="1817813"/>
    <lineage>
        <taxon>Bacteria</taxon>
        <taxon>Candidatus Walliibacteriota</taxon>
    </lineage>
</organism>
<accession>A0A1F7WZ53</accession>
<dbReference type="EMBL" id="MGFH01000024">
    <property type="protein sequence ID" value="OGM08124.1"/>
    <property type="molecule type" value="Genomic_DNA"/>
</dbReference>
<gene>
    <name evidence="1" type="ORF">A2008_00750</name>
</gene>
<dbReference type="Proteomes" id="UP000178735">
    <property type="component" value="Unassembled WGS sequence"/>
</dbReference>
<reference evidence="1 2" key="1">
    <citation type="journal article" date="2016" name="Nat. Commun.">
        <title>Thousands of microbial genomes shed light on interconnected biogeochemical processes in an aquifer system.</title>
        <authorList>
            <person name="Anantharaman K."/>
            <person name="Brown C.T."/>
            <person name="Hug L.A."/>
            <person name="Sharon I."/>
            <person name="Castelle C.J."/>
            <person name="Probst A.J."/>
            <person name="Thomas B.C."/>
            <person name="Singh A."/>
            <person name="Wilkins M.J."/>
            <person name="Karaoz U."/>
            <person name="Brodie E.L."/>
            <person name="Williams K.H."/>
            <person name="Hubbard S.S."/>
            <person name="Banfield J.F."/>
        </authorList>
    </citation>
    <scope>NUCLEOTIDE SEQUENCE [LARGE SCALE GENOMIC DNA]</scope>
</reference>
<sequence>MGKCIKCGSEKIVAGKMSGFAGVQIEKKECSWFELNTASFIPQPLVCMDCGHVELVIGEKDLREAKTITKN</sequence>
<protein>
    <submittedName>
        <fullName evidence="1">Uncharacterized protein</fullName>
    </submittedName>
</protein>
<evidence type="ECO:0000313" key="2">
    <source>
        <dbReference type="Proteomes" id="UP000178735"/>
    </source>
</evidence>
<proteinExistence type="predicted"/>
<dbReference type="STRING" id="1817813.A2008_00750"/>